<dbReference type="AlphaFoldDB" id="A0A1T4NTI3"/>
<evidence type="ECO:0000256" key="1">
    <source>
        <dbReference type="SAM" id="Phobius"/>
    </source>
</evidence>
<protein>
    <recommendedName>
        <fullName evidence="4">GspL cytoplasmic actin-ATPase-like domain-containing protein</fullName>
    </recommendedName>
</protein>
<dbReference type="RefSeq" id="WP_078790027.1">
    <property type="nucleotide sequence ID" value="NZ_FUWR01000008.1"/>
</dbReference>
<gene>
    <name evidence="2" type="ORF">SAMN02745119_01726</name>
</gene>
<organism evidence="2 3">
    <name type="scientific">Trichlorobacter thiogenes</name>
    <dbReference type="NCBI Taxonomy" id="115783"/>
    <lineage>
        <taxon>Bacteria</taxon>
        <taxon>Pseudomonadati</taxon>
        <taxon>Thermodesulfobacteriota</taxon>
        <taxon>Desulfuromonadia</taxon>
        <taxon>Geobacterales</taxon>
        <taxon>Geobacteraceae</taxon>
        <taxon>Trichlorobacter</taxon>
    </lineage>
</organism>
<evidence type="ECO:0000313" key="2">
    <source>
        <dbReference type="EMBL" id="SJZ82543.1"/>
    </source>
</evidence>
<keyword evidence="1" id="KW-1133">Transmembrane helix</keyword>
<feature type="transmembrane region" description="Helical" evidence="1">
    <location>
        <begin position="289"/>
        <end position="311"/>
    </location>
</feature>
<keyword evidence="1" id="KW-0812">Transmembrane</keyword>
<proteinExistence type="predicted"/>
<reference evidence="3" key="1">
    <citation type="submission" date="2017-02" db="EMBL/GenBank/DDBJ databases">
        <authorList>
            <person name="Varghese N."/>
            <person name="Submissions S."/>
        </authorList>
    </citation>
    <scope>NUCLEOTIDE SEQUENCE [LARGE SCALE GENOMIC DNA]</scope>
    <source>
        <strain evidence="3">ATCC BAA-34</strain>
    </source>
</reference>
<name>A0A1T4NTI3_9BACT</name>
<sequence length="443" mass="48131">MSLLAVVSYDADAIRIVTAQKTRDSLICKQALTLTDDELEGFLSQDQSKAYLITVNPPDALYETISIPPVDDKLIARIVDAELKRMHPELSAFSIGFQVIGDSVQDGRTIRRVACCLMPDELLNMLLEPFIRHNKSVRMIAATPHALAGLVINTPSDLPDTLLCAYDEGERKTLLVLENGAVLFTRQVPSECRGWNSLDRQNVTMTIDYCFQTLRVRPGGAIAINSEDPPPPFVAFEPLIPSGFPAAIINEYPAQLALLMYPPPASQDLRPAAYCSALREQDLIKNTSLGFVAATALVILLLIVHAFLITAMQTDLDSLRQPPDLLHSVITTHQKAMEKRTAVEPLISILNSQHAEPSIPGLLATLALAPLTDVTISSMTAKRDKDAIGLSLTGVISKPSLADAQSQLEALGAQLSATKGMTLGNRTLDPKNNKFSVEATHKP</sequence>
<evidence type="ECO:0008006" key="4">
    <source>
        <dbReference type="Google" id="ProtNLM"/>
    </source>
</evidence>
<evidence type="ECO:0000313" key="3">
    <source>
        <dbReference type="Proteomes" id="UP000190102"/>
    </source>
</evidence>
<dbReference type="STRING" id="115783.SAMN02745119_01726"/>
<dbReference type="EMBL" id="FUWR01000008">
    <property type="protein sequence ID" value="SJZ82543.1"/>
    <property type="molecule type" value="Genomic_DNA"/>
</dbReference>
<keyword evidence="3" id="KW-1185">Reference proteome</keyword>
<dbReference type="Proteomes" id="UP000190102">
    <property type="component" value="Unassembled WGS sequence"/>
</dbReference>
<accession>A0A1T4NTI3</accession>
<keyword evidence="1" id="KW-0472">Membrane</keyword>